<evidence type="ECO:0000256" key="5">
    <source>
        <dbReference type="ARBA" id="ARBA00022643"/>
    </source>
</evidence>
<keyword evidence="12" id="KW-0472">Membrane</keyword>
<accession>A0AAP0AXE0</accession>
<proteinExistence type="inferred from homology"/>
<comment type="similarity">
    <text evidence="2">Belongs to the NADH:flavin oxidoreductase/NADH oxidase family.</text>
</comment>
<keyword evidence="9" id="KW-0443">Lipid metabolism</keyword>
<sequence length="609" mass="67895">MVETLKREEGKEKEGRESVTSNTTVPIHLLPEPDRLTFSQEKRTTDFVCVQPIVECARVAIFFAGVEFWRALAEIYAIIDLLEADPCRGARGKHFSGVSRHVDFPTCMLISWVFLPFFPPPLESRTSVEMQRFTEKIMNLMQQEKLYASQGGPIILSQIKESFFSKSKKEKTICSISAEKIPLLTAYKMGKYNLSHRVVVPPLTRCRSYGNVLQPHAVLFYSQRATRGEIVIAEATGISDTAHGYQDTPRVWTKEQVEAWKPIVNSVHDKGVVFICQIWHVGRVSNYVDQPNGQAPISSSEKKVSPQPQHDGSVSLYSTPRQLRINEIPHIVNDFRLAARNTIRAGFDGVELHGAHGHILEQFMKDGVAHPLCDRNSIVALLDAVAEIADLMGSCRVREDDILKLEVAGLKSMFRERSTALIHGDLHTCSIMVTTKSNQVIDPEFAFYVPMGFYIGAFVGNLILAFFSQDGHKDDRKDRTTSARRSATHEQKKQNNAFEGSSAALGFSPLSPARTSTSSTCNNPSTKRWQTGQRVCKNVRTGAVSACVQTSDVSTESASVAGKSWLGLVVIRQMRILSDFCGRTLVLLLYSRVMATKRTSFVSVVVLIH</sequence>
<keyword evidence="8" id="KW-0521">NADP</keyword>
<reference evidence="14 15" key="1">
    <citation type="journal article" date="2022" name="Nat. Plants">
        <title>Genomes of leafy and leafless Platanthera orchids illuminate the evolution of mycoheterotrophy.</title>
        <authorList>
            <person name="Li M.H."/>
            <person name="Liu K.W."/>
            <person name="Li Z."/>
            <person name="Lu H.C."/>
            <person name="Ye Q.L."/>
            <person name="Zhang D."/>
            <person name="Wang J.Y."/>
            <person name="Li Y.F."/>
            <person name="Zhong Z.M."/>
            <person name="Liu X."/>
            <person name="Yu X."/>
            <person name="Liu D.K."/>
            <person name="Tu X.D."/>
            <person name="Liu B."/>
            <person name="Hao Y."/>
            <person name="Liao X.Y."/>
            <person name="Jiang Y.T."/>
            <person name="Sun W.H."/>
            <person name="Chen J."/>
            <person name="Chen Y.Q."/>
            <person name="Ai Y."/>
            <person name="Zhai J.W."/>
            <person name="Wu S.S."/>
            <person name="Zhou Z."/>
            <person name="Hsiao Y.Y."/>
            <person name="Wu W.L."/>
            <person name="Chen Y.Y."/>
            <person name="Lin Y.F."/>
            <person name="Hsu J.L."/>
            <person name="Li C.Y."/>
            <person name="Wang Z.W."/>
            <person name="Zhao X."/>
            <person name="Zhong W.Y."/>
            <person name="Ma X.K."/>
            <person name="Ma L."/>
            <person name="Huang J."/>
            <person name="Chen G.Z."/>
            <person name="Huang M.Z."/>
            <person name="Huang L."/>
            <person name="Peng D.H."/>
            <person name="Luo Y.B."/>
            <person name="Zou S.Q."/>
            <person name="Chen S.P."/>
            <person name="Lan S."/>
            <person name="Tsai W.C."/>
            <person name="Van de Peer Y."/>
            <person name="Liu Z.J."/>
        </authorList>
    </citation>
    <scope>NUCLEOTIDE SEQUENCE [LARGE SCALE GENOMIC DNA]</scope>
    <source>
        <strain evidence="14">Lor287</strain>
    </source>
</reference>
<comment type="caution">
    <text evidence="14">The sequence shown here is derived from an EMBL/GenBank/DDBJ whole genome shotgun (WGS) entry which is preliminary data.</text>
</comment>
<feature type="region of interest" description="Disordered" evidence="11">
    <location>
        <begin position="472"/>
        <end position="527"/>
    </location>
</feature>
<keyword evidence="4" id="KW-0285">Flavoprotein</keyword>
<name>A0AAP0AXE0_9ASPA</name>
<gene>
    <name evidence="14" type="primary">OPR11</name>
    <name evidence="14" type="ORF">KSP39_PZI022005</name>
</gene>
<keyword evidence="7" id="KW-0276">Fatty acid metabolism</keyword>
<keyword evidence="10" id="KW-0275">Fatty acid biosynthesis</keyword>
<dbReference type="SUPFAM" id="SSF51395">
    <property type="entry name" value="FMN-linked oxidoreductases"/>
    <property type="match status" value="1"/>
</dbReference>
<evidence type="ECO:0000256" key="2">
    <source>
        <dbReference type="ARBA" id="ARBA00005979"/>
    </source>
</evidence>
<dbReference type="Proteomes" id="UP001418222">
    <property type="component" value="Unassembled WGS sequence"/>
</dbReference>
<keyword evidence="12" id="KW-1133">Transmembrane helix</keyword>
<evidence type="ECO:0000259" key="13">
    <source>
        <dbReference type="Pfam" id="PF00724"/>
    </source>
</evidence>
<evidence type="ECO:0000256" key="1">
    <source>
        <dbReference type="ARBA" id="ARBA00001917"/>
    </source>
</evidence>
<dbReference type="EMBL" id="JBBWWQ010000019">
    <property type="protein sequence ID" value="KAK8918414.1"/>
    <property type="molecule type" value="Genomic_DNA"/>
</dbReference>
<feature type="domain" description="NADH:flavin oxidoreductase/NADH oxidase N-terminal" evidence="13">
    <location>
        <begin position="187"/>
        <end position="369"/>
    </location>
</feature>
<feature type="compositionally biased region" description="Low complexity" evidence="11">
    <location>
        <begin position="515"/>
        <end position="526"/>
    </location>
</feature>
<organism evidence="14 15">
    <name type="scientific">Platanthera zijinensis</name>
    <dbReference type="NCBI Taxonomy" id="2320716"/>
    <lineage>
        <taxon>Eukaryota</taxon>
        <taxon>Viridiplantae</taxon>
        <taxon>Streptophyta</taxon>
        <taxon>Embryophyta</taxon>
        <taxon>Tracheophyta</taxon>
        <taxon>Spermatophyta</taxon>
        <taxon>Magnoliopsida</taxon>
        <taxon>Liliopsida</taxon>
        <taxon>Asparagales</taxon>
        <taxon>Orchidaceae</taxon>
        <taxon>Orchidoideae</taxon>
        <taxon>Orchideae</taxon>
        <taxon>Orchidinae</taxon>
        <taxon>Platanthera</taxon>
    </lineage>
</organism>
<evidence type="ECO:0000313" key="14">
    <source>
        <dbReference type="EMBL" id="KAK8918414.1"/>
    </source>
</evidence>
<evidence type="ECO:0000256" key="7">
    <source>
        <dbReference type="ARBA" id="ARBA00022832"/>
    </source>
</evidence>
<protein>
    <submittedName>
        <fullName evidence="14">12-oxophytodienoate reductase 11</fullName>
    </submittedName>
</protein>
<dbReference type="Gene3D" id="3.20.20.70">
    <property type="entry name" value="Aldolase class I"/>
    <property type="match status" value="1"/>
</dbReference>
<evidence type="ECO:0000256" key="11">
    <source>
        <dbReference type="SAM" id="MobiDB-lite"/>
    </source>
</evidence>
<dbReference type="InterPro" id="IPR013785">
    <property type="entry name" value="Aldolase_TIM"/>
</dbReference>
<evidence type="ECO:0000256" key="12">
    <source>
        <dbReference type="SAM" id="Phobius"/>
    </source>
</evidence>
<feature type="region of interest" description="Disordered" evidence="11">
    <location>
        <begin position="292"/>
        <end position="315"/>
    </location>
</feature>
<dbReference type="PANTHER" id="PTHR22893">
    <property type="entry name" value="NADH OXIDOREDUCTASE-RELATED"/>
    <property type="match status" value="1"/>
</dbReference>
<dbReference type="InterPro" id="IPR011009">
    <property type="entry name" value="Kinase-like_dom_sf"/>
</dbReference>
<feature type="compositionally biased region" description="Polar residues" evidence="11">
    <location>
        <begin position="306"/>
        <end position="315"/>
    </location>
</feature>
<keyword evidence="6" id="KW-0925">Oxylipin biosynthesis</keyword>
<evidence type="ECO:0000256" key="8">
    <source>
        <dbReference type="ARBA" id="ARBA00022857"/>
    </source>
</evidence>
<keyword evidence="15" id="KW-1185">Reference proteome</keyword>
<evidence type="ECO:0000256" key="9">
    <source>
        <dbReference type="ARBA" id="ARBA00023098"/>
    </source>
</evidence>
<dbReference type="GO" id="GO:0010181">
    <property type="term" value="F:FMN binding"/>
    <property type="evidence" value="ECO:0007669"/>
    <property type="project" value="InterPro"/>
</dbReference>
<dbReference type="Pfam" id="PF00724">
    <property type="entry name" value="Oxidored_FMN"/>
    <property type="match status" value="1"/>
</dbReference>
<feature type="compositionally biased region" description="Basic and acidic residues" evidence="11">
    <location>
        <begin position="472"/>
        <end position="493"/>
    </location>
</feature>
<dbReference type="AlphaFoldDB" id="A0AAP0AXE0"/>
<evidence type="ECO:0000256" key="4">
    <source>
        <dbReference type="ARBA" id="ARBA00022630"/>
    </source>
</evidence>
<dbReference type="InterPro" id="IPR001155">
    <property type="entry name" value="OxRdtase_FMN_N"/>
</dbReference>
<dbReference type="GO" id="GO:0031408">
    <property type="term" value="P:oxylipin biosynthetic process"/>
    <property type="evidence" value="ECO:0007669"/>
    <property type="project" value="UniProtKB-KW"/>
</dbReference>
<dbReference type="SUPFAM" id="SSF56112">
    <property type="entry name" value="Protein kinase-like (PK-like)"/>
    <property type="match status" value="1"/>
</dbReference>
<dbReference type="GO" id="GO:0016491">
    <property type="term" value="F:oxidoreductase activity"/>
    <property type="evidence" value="ECO:0007669"/>
    <property type="project" value="InterPro"/>
</dbReference>
<evidence type="ECO:0000256" key="10">
    <source>
        <dbReference type="ARBA" id="ARBA00023160"/>
    </source>
</evidence>
<keyword evidence="5" id="KW-0288">FMN</keyword>
<feature type="region of interest" description="Disordered" evidence="11">
    <location>
        <begin position="1"/>
        <end position="24"/>
    </location>
</feature>
<feature type="compositionally biased region" description="Basic and acidic residues" evidence="11">
    <location>
        <begin position="1"/>
        <end position="17"/>
    </location>
</feature>
<keyword evidence="12" id="KW-0812">Transmembrane</keyword>
<comment type="cofactor">
    <cofactor evidence="1">
        <name>FMN</name>
        <dbReference type="ChEBI" id="CHEBI:58210"/>
    </cofactor>
</comment>
<dbReference type="InterPro" id="IPR045247">
    <property type="entry name" value="Oye-like"/>
</dbReference>
<feature type="transmembrane region" description="Helical" evidence="12">
    <location>
        <begin position="445"/>
        <end position="467"/>
    </location>
</feature>
<keyword evidence="3" id="KW-0444">Lipid biosynthesis</keyword>
<dbReference type="PANTHER" id="PTHR22893:SF132">
    <property type="entry name" value="12-OXO-PHYTODIENOIC ACID REDUCTASE"/>
    <property type="match status" value="1"/>
</dbReference>
<evidence type="ECO:0000313" key="15">
    <source>
        <dbReference type="Proteomes" id="UP001418222"/>
    </source>
</evidence>
<evidence type="ECO:0000256" key="6">
    <source>
        <dbReference type="ARBA" id="ARBA00022767"/>
    </source>
</evidence>
<dbReference type="Gene3D" id="3.90.1200.10">
    <property type="match status" value="1"/>
</dbReference>
<evidence type="ECO:0000256" key="3">
    <source>
        <dbReference type="ARBA" id="ARBA00022516"/>
    </source>
</evidence>
<dbReference type="GO" id="GO:0006633">
    <property type="term" value="P:fatty acid biosynthetic process"/>
    <property type="evidence" value="ECO:0007669"/>
    <property type="project" value="UniProtKB-KW"/>
</dbReference>